<reference evidence="1 2" key="1">
    <citation type="submission" date="2024-05" db="EMBL/GenBank/DDBJ databases">
        <title>Genetic variation in Jamaican populations of the coffee berry borer (Hypothenemus hampei).</title>
        <authorList>
            <person name="Errbii M."/>
            <person name="Myrie A."/>
        </authorList>
    </citation>
    <scope>NUCLEOTIDE SEQUENCE [LARGE SCALE GENOMIC DNA]</scope>
    <source>
        <strain evidence="1">JA-Hopewell-2020-01-JO</strain>
        <tissue evidence="1">Whole body</tissue>
    </source>
</reference>
<sequence>SALKPKFMVYQLLPYKIYVNELKQLPEKLVNGDTHAYLKEFLCEDSVLLEQEALRSSVYCKFVYK</sequence>
<protein>
    <submittedName>
        <fullName evidence="1">Uncharacterized protein</fullName>
    </submittedName>
</protein>
<gene>
    <name evidence="1" type="ORF">ABEB36_002824</name>
</gene>
<feature type="non-terminal residue" evidence="1">
    <location>
        <position position="1"/>
    </location>
</feature>
<dbReference type="Proteomes" id="UP001566132">
    <property type="component" value="Unassembled WGS sequence"/>
</dbReference>
<evidence type="ECO:0000313" key="1">
    <source>
        <dbReference type="EMBL" id="KAL1513404.1"/>
    </source>
</evidence>
<organism evidence="1 2">
    <name type="scientific">Hypothenemus hampei</name>
    <name type="common">Coffee berry borer</name>
    <dbReference type="NCBI Taxonomy" id="57062"/>
    <lineage>
        <taxon>Eukaryota</taxon>
        <taxon>Metazoa</taxon>
        <taxon>Ecdysozoa</taxon>
        <taxon>Arthropoda</taxon>
        <taxon>Hexapoda</taxon>
        <taxon>Insecta</taxon>
        <taxon>Pterygota</taxon>
        <taxon>Neoptera</taxon>
        <taxon>Endopterygota</taxon>
        <taxon>Coleoptera</taxon>
        <taxon>Polyphaga</taxon>
        <taxon>Cucujiformia</taxon>
        <taxon>Curculionidae</taxon>
        <taxon>Scolytinae</taxon>
        <taxon>Hypothenemus</taxon>
    </lineage>
</organism>
<comment type="caution">
    <text evidence="1">The sequence shown here is derived from an EMBL/GenBank/DDBJ whole genome shotgun (WGS) entry which is preliminary data.</text>
</comment>
<accession>A0ABD1FAR8</accession>
<dbReference type="EMBL" id="JBDJPC010000002">
    <property type="protein sequence ID" value="KAL1513404.1"/>
    <property type="molecule type" value="Genomic_DNA"/>
</dbReference>
<keyword evidence="2" id="KW-1185">Reference proteome</keyword>
<proteinExistence type="predicted"/>
<evidence type="ECO:0000313" key="2">
    <source>
        <dbReference type="Proteomes" id="UP001566132"/>
    </source>
</evidence>
<name>A0ABD1FAR8_HYPHA</name>
<dbReference type="AlphaFoldDB" id="A0ABD1FAR8"/>